<name>A0A2A9P6V6_OPHUN</name>
<keyword evidence="3" id="KW-1185">Reference proteome</keyword>
<evidence type="ECO:0000313" key="3">
    <source>
        <dbReference type="Proteomes" id="UP000037136"/>
    </source>
</evidence>
<dbReference type="InterPro" id="IPR013096">
    <property type="entry name" value="Cupin_2"/>
</dbReference>
<feature type="domain" description="Cupin type-2" evidence="1">
    <location>
        <begin position="59"/>
        <end position="107"/>
    </location>
</feature>
<dbReference type="InterPro" id="IPR014710">
    <property type="entry name" value="RmlC-like_jellyroll"/>
</dbReference>
<dbReference type="AlphaFoldDB" id="A0A2A9P6V6"/>
<sequence>MSVSDRKRTALPHEYQDGILAITAMGGGLTTRVLPDDKRAFRFEVIFRTDHARLRGLAKPPMHFHLYQDEYVEVLEGALVVEVEHVEHVLRPGDGVFTLDRGVNHRTYPLDGGEKERVRMLLSGEQSTNPLRLELAFFENWYAYQEQLFISGESLDFIQAFCMFDAAGTCLTLPSWLPFRSSASRLLGIVVGRWIGQLLGYRPFYEEWTTDWNRLGKRMDAHMDTSALETVTGAKDKTR</sequence>
<dbReference type="EMBL" id="LAZP02000463">
    <property type="protein sequence ID" value="PFH57058.1"/>
    <property type="molecule type" value="Genomic_DNA"/>
</dbReference>
<dbReference type="Gene3D" id="2.60.120.10">
    <property type="entry name" value="Jelly Rolls"/>
    <property type="match status" value="1"/>
</dbReference>
<dbReference type="Pfam" id="PF07883">
    <property type="entry name" value="Cupin_2"/>
    <property type="match status" value="1"/>
</dbReference>
<evidence type="ECO:0000259" key="1">
    <source>
        <dbReference type="Pfam" id="PF07883"/>
    </source>
</evidence>
<protein>
    <recommendedName>
        <fullName evidence="1">Cupin type-2 domain-containing protein</fullName>
    </recommendedName>
</protein>
<gene>
    <name evidence="2" type="ORF">XA68_15575</name>
</gene>
<reference evidence="2 3" key="2">
    <citation type="journal article" date="2017" name="Sci. Rep.">
        <title>Ant-infecting Ophiocordyceps genomes reveal a high diversity of potential behavioral manipulation genes and a possible major role for enterotoxins.</title>
        <authorList>
            <person name="de Bekker C."/>
            <person name="Ohm R.A."/>
            <person name="Evans H.C."/>
            <person name="Brachmann A."/>
            <person name="Hughes D.P."/>
        </authorList>
    </citation>
    <scope>NUCLEOTIDE SEQUENCE [LARGE SCALE GENOMIC DNA]</scope>
    <source>
        <strain evidence="2 3">SC16a</strain>
    </source>
</reference>
<proteinExistence type="predicted"/>
<dbReference type="OrthoDB" id="9976870at2759"/>
<dbReference type="SUPFAM" id="SSF51182">
    <property type="entry name" value="RmlC-like cupins"/>
    <property type="match status" value="1"/>
</dbReference>
<organism evidence="2 3">
    <name type="scientific">Ophiocordyceps unilateralis</name>
    <name type="common">Zombie-ant fungus</name>
    <name type="synonym">Torrubia unilateralis</name>
    <dbReference type="NCBI Taxonomy" id="268505"/>
    <lineage>
        <taxon>Eukaryota</taxon>
        <taxon>Fungi</taxon>
        <taxon>Dikarya</taxon>
        <taxon>Ascomycota</taxon>
        <taxon>Pezizomycotina</taxon>
        <taxon>Sordariomycetes</taxon>
        <taxon>Hypocreomycetidae</taxon>
        <taxon>Hypocreales</taxon>
        <taxon>Ophiocordycipitaceae</taxon>
        <taxon>Ophiocordyceps</taxon>
    </lineage>
</organism>
<dbReference type="Proteomes" id="UP000037136">
    <property type="component" value="Unassembled WGS sequence"/>
</dbReference>
<dbReference type="STRING" id="268505.A0A2A9P6V6"/>
<accession>A0A2A9P6V6</accession>
<dbReference type="InterPro" id="IPR011051">
    <property type="entry name" value="RmlC_Cupin_sf"/>
</dbReference>
<reference evidence="2 3" key="1">
    <citation type="journal article" date="2015" name="BMC Genomics">
        <title>Gene expression during zombie ant biting behavior reflects the complexity underlying fungal parasitic behavioral manipulation.</title>
        <authorList>
            <person name="de Bekker C."/>
            <person name="Ohm R.A."/>
            <person name="Loreto R.G."/>
            <person name="Sebastian A."/>
            <person name="Albert I."/>
            <person name="Merrow M."/>
            <person name="Brachmann A."/>
            <person name="Hughes D.P."/>
        </authorList>
    </citation>
    <scope>NUCLEOTIDE SEQUENCE [LARGE SCALE GENOMIC DNA]</scope>
    <source>
        <strain evidence="2 3">SC16a</strain>
    </source>
</reference>
<evidence type="ECO:0000313" key="2">
    <source>
        <dbReference type="EMBL" id="PFH57058.1"/>
    </source>
</evidence>
<comment type="caution">
    <text evidence="2">The sequence shown here is derived from an EMBL/GenBank/DDBJ whole genome shotgun (WGS) entry which is preliminary data.</text>
</comment>